<keyword evidence="2" id="KW-1185">Reference proteome</keyword>
<sequence length="131" mass="14300">MVTQQLAVDLMSQGHMRTVISAREHCPPQYAGNNDGYFLHPVQPWVTLVGNATCSIEGHFKSSGAKTYQSVCISCMLIAGHNDGYFVFPVRLWVTLGNSATCSYEGRFNGSGTMYARSLAALSQIILSSKF</sequence>
<dbReference type="AlphaFoldDB" id="A0A4Y2JM02"/>
<protein>
    <submittedName>
        <fullName evidence="1">Uncharacterized protein</fullName>
    </submittedName>
</protein>
<evidence type="ECO:0000313" key="1">
    <source>
        <dbReference type="EMBL" id="GBM91070.1"/>
    </source>
</evidence>
<reference evidence="1 2" key="1">
    <citation type="journal article" date="2019" name="Sci. Rep.">
        <title>Orb-weaving spider Araneus ventricosus genome elucidates the spidroin gene catalogue.</title>
        <authorList>
            <person name="Kono N."/>
            <person name="Nakamura H."/>
            <person name="Ohtoshi R."/>
            <person name="Moran D.A.P."/>
            <person name="Shinohara A."/>
            <person name="Yoshida Y."/>
            <person name="Fujiwara M."/>
            <person name="Mori M."/>
            <person name="Tomita M."/>
            <person name="Arakawa K."/>
        </authorList>
    </citation>
    <scope>NUCLEOTIDE SEQUENCE [LARGE SCALE GENOMIC DNA]</scope>
</reference>
<accession>A0A4Y2JM02</accession>
<gene>
    <name evidence="1" type="ORF">AVEN_99399_1</name>
</gene>
<dbReference type="EMBL" id="BGPR01003671">
    <property type="protein sequence ID" value="GBM91070.1"/>
    <property type="molecule type" value="Genomic_DNA"/>
</dbReference>
<comment type="caution">
    <text evidence="1">The sequence shown here is derived from an EMBL/GenBank/DDBJ whole genome shotgun (WGS) entry which is preliminary data.</text>
</comment>
<organism evidence="1 2">
    <name type="scientific">Araneus ventricosus</name>
    <name type="common">Orbweaver spider</name>
    <name type="synonym">Epeira ventricosa</name>
    <dbReference type="NCBI Taxonomy" id="182803"/>
    <lineage>
        <taxon>Eukaryota</taxon>
        <taxon>Metazoa</taxon>
        <taxon>Ecdysozoa</taxon>
        <taxon>Arthropoda</taxon>
        <taxon>Chelicerata</taxon>
        <taxon>Arachnida</taxon>
        <taxon>Araneae</taxon>
        <taxon>Araneomorphae</taxon>
        <taxon>Entelegynae</taxon>
        <taxon>Araneoidea</taxon>
        <taxon>Araneidae</taxon>
        <taxon>Araneus</taxon>
    </lineage>
</organism>
<dbReference type="Proteomes" id="UP000499080">
    <property type="component" value="Unassembled WGS sequence"/>
</dbReference>
<evidence type="ECO:0000313" key="2">
    <source>
        <dbReference type="Proteomes" id="UP000499080"/>
    </source>
</evidence>
<proteinExistence type="predicted"/>
<name>A0A4Y2JM02_ARAVE</name>